<dbReference type="AlphaFoldDB" id="A0A8C0V7A3"/>
<evidence type="ECO:0000256" key="9">
    <source>
        <dbReference type="ARBA" id="ARBA00023157"/>
    </source>
</evidence>
<evidence type="ECO:0000313" key="12">
    <source>
        <dbReference type="Ensembl" id="ENSCCEP00000019575.1"/>
    </source>
</evidence>
<evidence type="ECO:0000259" key="11">
    <source>
        <dbReference type="Pfam" id="PF00026"/>
    </source>
</evidence>
<keyword evidence="3" id="KW-0964">Secreted</keyword>
<evidence type="ECO:0000256" key="7">
    <source>
        <dbReference type="ARBA" id="ARBA00022801"/>
    </source>
</evidence>
<comment type="similarity">
    <text evidence="2">Belongs to the peptidase A1 family.</text>
</comment>
<feature type="compositionally biased region" description="Basic and acidic residues" evidence="10">
    <location>
        <begin position="161"/>
        <end position="171"/>
    </location>
</feature>
<sequence length="446" mass="49037">MALSGWELWGKWNRFPPGWEFWGKGNRSGWLGFLGNGESLPARLGFLGKGEWLCLDGNFGERGIVPWRAGNFGERGIARSGWDFWGKENRLLLGWEFWGKENGSVWLGIVGKVESLPLCLARQEFSPETRRGNHPGRQRPRLLHRRLPLPERQQERLLADQHEGGVRRSRDPVLQGGLLGGRGHGGLLHHRPRRPRVRAHESHRGHRGGRGRVRGGLRAGASAAQHLLPHGREGLRPQRPGLRPAGECPGSPKSARICPKMTLLVSPSKPFVGWRCPGEAGRAVPASRGGLGGIWGEQGQAGMVFAGIWISGKASHPEGGWTLGQRQPRVHRGFGQHPQAQGGIFGVVCAGKGSGDPRWGYSVIPEEGTRRVWSWSPVTPGSSSITPRLPSWQQSQYGEDVCVVAFSGLDIPPPAGPLWILGATFIGHYYTKFDRRHNRIGFASAR</sequence>
<keyword evidence="4" id="KW-0645">Protease</keyword>
<evidence type="ECO:0000256" key="5">
    <source>
        <dbReference type="ARBA" id="ARBA00022729"/>
    </source>
</evidence>
<reference evidence="12" key="1">
    <citation type="submission" date="2025-08" db="UniProtKB">
        <authorList>
            <consortium name="Ensembl"/>
        </authorList>
    </citation>
    <scope>IDENTIFICATION</scope>
</reference>
<dbReference type="GO" id="GO:0004190">
    <property type="term" value="F:aspartic-type endopeptidase activity"/>
    <property type="evidence" value="ECO:0007669"/>
    <property type="project" value="UniProtKB-KW"/>
</dbReference>
<keyword evidence="5" id="KW-0732">Signal</keyword>
<organism evidence="12 13">
    <name type="scientific">Cyanistes caeruleus</name>
    <name type="common">Eurasian blue tit</name>
    <name type="synonym">Parus caeruleus</name>
    <dbReference type="NCBI Taxonomy" id="156563"/>
    <lineage>
        <taxon>Eukaryota</taxon>
        <taxon>Metazoa</taxon>
        <taxon>Chordata</taxon>
        <taxon>Craniata</taxon>
        <taxon>Vertebrata</taxon>
        <taxon>Euteleostomi</taxon>
        <taxon>Archelosauria</taxon>
        <taxon>Archosauria</taxon>
        <taxon>Dinosauria</taxon>
        <taxon>Saurischia</taxon>
        <taxon>Theropoda</taxon>
        <taxon>Coelurosauria</taxon>
        <taxon>Aves</taxon>
        <taxon>Neognathae</taxon>
        <taxon>Neoaves</taxon>
        <taxon>Telluraves</taxon>
        <taxon>Australaves</taxon>
        <taxon>Passeriformes</taxon>
        <taxon>Paridae</taxon>
        <taxon>Cyanistes</taxon>
    </lineage>
</organism>
<protein>
    <recommendedName>
        <fullName evidence="11">Peptidase A1 domain-containing protein</fullName>
    </recommendedName>
</protein>
<evidence type="ECO:0000256" key="3">
    <source>
        <dbReference type="ARBA" id="ARBA00022525"/>
    </source>
</evidence>
<keyword evidence="9" id="KW-1015">Disulfide bond</keyword>
<feature type="compositionally biased region" description="Gly residues" evidence="10">
    <location>
        <begin position="177"/>
        <end position="186"/>
    </location>
</feature>
<dbReference type="Proteomes" id="UP000694410">
    <property type="component" value="Unplaced"/>
</dbReference>
<evidence type="ECO:0000256" key="10">
    <source>
        <dbReference type="SAM" id="MobiDB-lite"/>
    </source>
</evidence>
<keyword evidence="13" id="KW-1185">Reference proteome</keyword>
<evidence type="ECO:0000256" key="8">
    <source>
        <dbReference type="ARBA" id="ARBA00023145"/>
    </source>
</evidence>
<name>A0A8C0V7A3_CYACU</name>
<comment type="subcellular location">
    <subcellularLocation>
        <location evidence="1">Secreted</location>
    </subcellularLocation>
</comment>
<dbReference type="Pfam" id="PF00026">
    <property type="entry name" value="Asp"/>
    <property type="match status" value="1"/>
</dbReference>
<evidence type="ECO:0000256" key="2">
    <source>
        <dbReference type="ARBA" id="ARBA00007447"/>
    </source>
</evidence>
<evidence type="ECO:0000313" key="13">
    <source>
        <dbReference type="Proteomes" id="UP000694410"/>
    </source>
</evidence>
<feature type="domain" description="Peptidase A1" evidence="11">
    <location>
        <begin position="393"/>
        <end position="444"/>
    </location>
</feature>
<evidence type="ECO:0000256" key="6">
    <source>
        <dbReference type="ARBA" id="ARBA00022750"/>
    </source>
</evidence>
<reference evidence="12" key="2">
    <citation type="submission" date="2025-09" db="UniProtKB">
        <authorList>
            <consortium name="Ensembl"/>
        </authorList>
    </citation>
    <scope>IDENTIFICATION</scope>
</reference>
<proteinExistence type="inferred from homology"/>
<keyword evidence="8" id="KW-0865">Zymogen</keyword>
<evidence type="ECO:0000256" key="4">
    <source>
        <dbReference type="ARBA" id="ARBA00022670"/>
    </source>
</evidence>
<dbReference type="GO" id="GO:0005615">
    <property type="term" value="C:extracellular space"/>
    <property type="evidence" value="ECO:0007669"/>
    <property type="project" value="TreeGrafter"/>
</dbReference>
<dbReference type="PANTHER" id="PTHR47966">
    <property type="entry name" value="BETA-SITE APP-CLEAVING ENZYME, ISOFORM A-RELATED"/>
    <property type="match status" value="1"/>
</dbReference>
<dbReference type="Ensembl" id="ENSCCET00000029744.1">
    <property type="protein sequence ID" value="ENSCCEP00000019575.1"/>
    <property type="gene ID" value="ENSCCEG00000017766.1"/>
</dbReference>
<feature type="region of interest" description="Disordered" evidence="10">
    <location>
        <begin position="161"/>
        <end position="253"/>
    </location>
</feature>
<keyword evidence="7" id="KW-0378">Hydrolase</keyword>
<dbReference type="GO" id="GO:0002003">
    <property type="term" value="P:angiotensin maturation"/>
    <property type="evidence" value="ECO:0007669"/>
    <property type="project" value="TreeGrafter"/>
</dbReference>
<feature type="compositionally biased region" description="Basic residues" evidence="10">
    <location>
        <begin position="187"/>
        <end position="215"/>
    </location>
</feature>
<accession>A0A8C0V7A3</accession>
<dbReference type="Gene3D" id="2.40.70.10">
    <property type="entry name" value="Acid Proteases"/>
    <property type="match status" value="1"/>
</dbReference>
<dbReference type="InterPro" id="IPR033121">
    <property type="entry name" value="PEPTIDASE_A1"/>
</dbReference>
<evidence type="ECO:0000256" key="1">
    <source>
        <dbReference type="ARBA" id="ARBA00004613"/>
    </source>
</evidence>
<dbReference type="SUPFAM" id="SSF50630">
    <property type="entry name" value="Acid proteases"/>
    <property type="match status" value="1"/>
</dbReference>
<keyword evidence="6" id="KW-0064">Aspartyl protease</keyword>
<dbReference type="InterPro" id="IPR001461">
    <property type="entry name" value="Aspartic_peptidase_A1"/>
</dbReference>
<dbReference type="PANTHER" id="PTHR47966:SF24">
    <property type="entry name" value="RENIN"/>
    <property type="match status" value="1"/>
</dbReference>
<dbReference type="InterPro" id="IPR021109">
    <property type="entry name" value="Peptidase_aspartic_dom_sf"/>
</dbReference>